<dbReference type="GO" id="GO:0003729">
    <property type="term" value="F:mRNA binding"/>
    <property type="evidence" value="ECO:0007669"/>
    <property type="project" value="InterPro"/>
</dbReference>
<dbReference type="HOGENOM" id="CLU_164851_4_2_10"/>
<sequence length="64" mass="7215">MTCKELLETLKAHGWEEITQKRSYLQLKHPAKIGKITIPVHSGDIPLGTLFNIKTGWSQLSTLL</sequence>
<dbReference type="STRING" id="929556.Solca_2527"/>
<keyword evidence="8" id="KW-0449">Lipoprotein</keyword>
<comment type="similarity">
    <text evidence="1">Belongs to the HicA mRNA interferase family.</text>
</comment>
<keyword evidence="7" id="KW-0346">Stress response</keyword>
<keyword evidence="9" id="KW-1185">Reference proteome</keyword>
<keyword evidence="4" id="KW-0255">Endonuclease</keyword>
<dbReference type="eggNOG" id="COG1724">
    <property type="taxonomic scope" value="Bacteria"/>
</dbReference>
<evidence type="ECO:0000256" key="3">
    <source>
        <dbReference type="ARBA" id="ARBA00022722"/>
    </source>
</evidence>
<reference evidence="8" key="1">
    <citation type="submission" date="2012-02" db="EMBL/GenBank/DDBJ databases">
        <title>The complete genome of Solitalea canadensis DSM 3403.</title>
        <authorList>
            <consortium name="US DOE Joint Genome Institute (JGI-PGF)"/>
            <person name="Lucas S."/>
            <person name="Copeland A."/>
            <person name="Lapidus A."/>
            <person name="Glavina del Rio T."/>
            <person name="Dalin E."/>
            <person name="Tice H."/>
            <person name="Bruce D."/>
            <person name="Goodwin L."/>
            <person name="Pitluck S."/>
            <person name="Peters L."/>
            <person name="Ovchinnikova G."/>
            <person name="Lu M."/>
            <person name="Kyrpides N."/>
            <person name="Mavromatis K."/>
            <person name="Ivanova N."/>
            <person name="Brettin T."/>
            <person name="Detter J.C."/>
            <person name="Han C."/>
            <person name="Larimer F."/>
            <person name="Land M."/>
            <person name="Hauser L."/>
            <person name="Markowitz V."/>
            <person name="Cheng J.-F."/>
            <person name="Hugenholtz P."/>
            <person name="Woyke T."/>
            <person name="Wu D."/>
            <person name="Spring S."/>
            <person name="Schroeder M."/>
            <person name="Kopitz M."/>
            <person name="Brambilla E."/>
            <person name="Klenk H.-P."/>
            <person name="Eisen J.A."/>
        </authorList>
    </citation>
    <scope>NUCLEOTIDE SEQUENCE</scope>
    <source>
        <strain evidence="8">DSM 3403</strain>
    </source>
</reference>
<evidence type="ECO:0000256" key="6">
    <source>
        <dbReference type="ARBA" id="ARBA00022884"/>
    </source>
</evidence>
<keyword evidence="6" id="KW-0694">RNA-binding</keyword>
<dbReference type="KEGG" id="scn:Solca_2527"/>
<proteinExistence type="inferred from homology"/>
<evidence type="ECO:0000313" key="9">
    <source>
        <dbReference type="Proteomes" id="UP000007590"/>
    </source>
</evidence>
<dbReference type="AlphaFoldDB" id="H8KUS7"/>
<dbReference type="InterPro" id="IPR012933">
    <property type="entry name" value="HicA_mRNA_interferase"/>
</dbReference>
<name>H8KUS7_SOLCM</name>
<keyword evidence="3" id="KW-0540">Nuclease</keyword>
<keyword evidence="5" id="KW-0378">Hydrolase</keyword>
<evidence type="ECO:0000256" key="2">
    <source>
        <dbReference type="ARBA" id="ARBA00022649"/>
    </source>
</evidence>
<dbReference type="Pfam" id="PF07927">
    <property type="entry name" value="HicA_toxin"/>
    <property type="match status" value="1"/>
</dbReference>
<protein>
    <submittedName>
        <fullName evidence="8">Putative periplasmic or secreted lipoprotein</fullName>
    </submittedName>
</protein>
<organism evidence="8 9">
    <name type="scientific">Solitalea canadensis (strain ATCC 29591 / DSM 3403 / JCM 21819 / LMG 8368 / NBRC 15130 / NCIMB 12057 / USAM 9D)</name>
    <name type="common">Flexibacter canadensis</name>
    <dbReference type="NCBI Taxonomy" id="929556"/>
    <lineage>
        <taxon>Bacteria</taxon>
        <taxon>Pseudomonadati</taxon>
        <taxon>Bacteroidota</taxon>
        <taxon>Sphingobacteriia</taxon>
        <taxon>Sphingobacteriales</taxon>
        <taxon>Sphingobacteriaceae</taxon>
        <taxon>Solitalea</taxon>
    </lineage>
</organism>
<evidence type="ECO:0000256" key="1">
    <source>
        <dbReference type="ARBA" id="ARBA00006620"/>
    </source>
</evidence>
<evidence type="ECO:0000313" key="8">
    <source>
        <dbReference type="EMBL" id="AFD07561.1"/>
    </source>
</evidence>
<dbReference type="Proteomes" id="UP000007590">
    <property type="component" value="Chromosome"/>
</dbReference>
<dbReference type="GO" id="GO:0004519">
    <property type="term" value="F:endonuclease activity"/>
    <property type="evidence" value="ECO:0007669"/>
    <property type="project" value="UniProtKB-KW"/>
</dbReference>
<dbReference type="InterPro" id="IPR038570">
    <property type="entry name" value="HicA_sf"/>
</dbReference>
<dbReference type="RefSeq" id="WP_014680788.1">
    <property type="nucleotide sequence ID" value="NC_017770.1"/>
</dbReference>
<evidence type="ECO:0000256" key="7">
    <source>
        <dbReference type="ARBA" id="ARBA00023016"/>
    </source>
</evidence>
<evidence type="ECO:0000256" key="4">
    <source>
        <dbReference type="ARBA" id="ARBA00022759"/>
    </source>
</evidence>
<dbReference type="GO" id="GO:0016787">
    <property type="term" value="F:hydrolase activity"/>
    <property type="evidence" value="ECO:0007669"/>
    <property type="project" value="UniProtKB-KW"/>
</dbReference>
<dbReference type="Gene3D" id="3.30.920.30">
    <property type="entry name" value="Hypothetical protein"/>
    <property type="match status" value="1"/>
</dbReference>
<gene>
    <name evidence="8" type="ordered locus">Solca_2527</name>
</gene>
<accession>H8KUS7</accession>
<keyword evidence="2" id="KW-1277">Toxin-antitoxin system</keyword>
<dbReference type="SUPFAM" id="SSF54786">
    <property type="entry name" value="YcfA/nrd intein domain"/>
    <property type="match status" value="1"/>
</dbReference>
<evidence type="ECO:0000256" key="5">
    <source>
        <dbReference type="ARBA" id="ARBA00022801"/>
    </source>
</evidence>
<dbReference type="EMBL" id="CP003349">
    <property type="protein sequence ID" value="AFD07561.1"/>
    <property type="molecule type" value="Genomic_DNA"/>
</dbReference>